<evidence type="ECO:0000313" key="6">
    <source>
        <dbReference type="EMBL" id="OAQ35092.1"/>
    </source>
</evidence>
<dbReference type="STRING" id="1314771.A0A197KBK2"/>
<dbReference type="PANTHER" id="PTHR32035:SF3">
    <property type="entry name" value="SMALL RIBOSOMAL SUBUNIT PROTEIN MS38"/>
    <property type="match status" value="1"/>
</dbReference>
<keyword evidence="2" id="KW-0496">Mitochondrion</keyword>
<sequence length="226" mass="24956">MLATLNSVWSRSASGVMASSTRAKALGPAASSTIAMVARRHQSSSSPSSSSDMMPLDFASLVTSGERPIQASSMDRIDLAHGSFFALHRPLLGLTNKSVEAAVAQQGHEGKVLAVSSKVDAVEDMTNYFSTLRPYNPPSTPSAYNHMDSEKIVQDFFRQIENKAMIMSTIDGQAPTTPIQSIMDELDDTNVMHMTSVLRKRRIKMRKHKYKKLRKRTRALRKKLGK</sequence>
<evidence type="ECO:0000256" key="3">
    <source>
        <dbReference type="ARBA" id="ARBA00035647"/>
    </source>
</evidence>
<dbReference type="InterPro" id="IPR013177">
    <property type="entry name" value="Ribosomal_mS38_C"/>
</dbReference>
<dbReference type="EMBL" id="KV442015">
    <property type="protein sequence ID" value="OAQ35092.1"/>
    <property type="molecule type" value="Genomic_DNA"/>
</dbReference>
<accession>A0A197KBK2</accession>
<dbReference type="Proteomes" id="UP000078512">
    <property type="component" value="Unassembled WGS sequence"/>
</dbReference>
<gene>
    <name evidence="6" type="ORF">K457DRAFT_121084</name>
</gene>
<dbReference type="AlphaFoldDB" id="A0A197KBK2"/>
<organism evidence="6 7">
    <name type="scientific">Linnemannia elongata AG-77</name>
    <dbReference type="NCBI Taxonomy" id="1314771"/>
    <lineage>
        <taxon>Eukaryota</taxon>
        <taxon>Fungi</taxon>
        <taxon>Fungi incertae sedis</taxon>
        <taxon>Mucoromycota</taxon>
        <taxon>Mortierellomycotina</taxon>
        <taxon>Mortierellomycetes</taxon>
        <taxon>Mortierellales</taxon>
        <taxon>Mortierellaceae</taxon>
        <taxon>Linnemannia</taxon>
    </lineage>
</organism>
<dbReference type="CDD" id="cd23699">
    <property type="entry name" value="At5g63150_CTD"/>
    <property type="match status" value="1"/>
</dbReference>
<evidence type="ECO:0000256" key="1">
    <source>
        <dbReference type="ARBA" id="ARBA00004173"/>
    </source>
</evidence>
<evidence type="ECO:0000256" key="4">
    <source>
        <dbReference type="ARBA" id="ARBA00035682"/>
    </source>
</evidence>
<dbReference type="OrthoDB" id="2429891at2759"/>
<keyword evidence="7" id="KW-1185">Reference proteome</keyword>
<protein>
    <recommendedName>
        <fullName evidence="4">Small ribosomal subunit protein mS38</fullName>
    </recommendedName>
</protein>
<dbReference type="PANTHER" id="PTHR32035">
    <property type="entry name" value="AURORA KINASE A-INTERACTING PROTEIN"/>
    <property type="match status" value="1"/>
</dbReference>
<dbReference type="GO" id="GO:0005739">
    <property type="term" value="C:mitochondrion"/>
    <property type="evidence" value="ECO:0007669"/>
    <property type="project" value="UniProtKB-SubCell"/>
</dbReference>
<evidence type="ECO:0000313" key="7">
    <source>
        <dbReference type="Proteomes" id="UP000078512"/>
    </source>
</evidence>
<evidence type="ECO:0000259" key="5">
    <source>
        <dbReference type="SMART" id="SM01155"/>
    </source>
</evidence>
<evidence type="ECO:0000256" key="2">
    <source>
        <dbReference type="ARBA" id="ARBA00023128"/>
    </source>
</evidence>
<name>A0A197KBK2_9FUNG</name>
<comment type="similarity">
    <text evidence="3">Belongs to the mitochondrion-specific ribosomal protein mS38 family.</text>
</comment>
<reference evidence="6 7" key="1">
    <citation type="submission" date="2016-05" db="EMBL/GenBank/DDBJ databases">
        <title>Genome sequencing reveals origins of a unique bacterial endosymbiosis in the earliest lineages of terrestrial Fungi.</title>
        <authorList>
            <consortium name="DOE Joint Genome Institute"/>
            <person name="Uehling J."/>
            <person name="Gryganskyi A."/>
            <person name="Hameed K."/>
            <person name="Tschaplinski T."/>
            <person name="Misztal P."/>
            <person name="Wu S."/>
            <person name="Desiro A."/>
            <person name="Vande Pol N."/>
            <person name="Du Z.-Y."/>
            <person name="Zienkiewicz A."/>
            <person name="Zienkiewicz K."/>
            <person name="Morin E."/>
            <person name="Tisserant E."/>
            <person name="Splivallo R."/>
            <person name="Hainaut M."/>
            <person name="Henrissat B."/>
            <person name="Ohm R."/>
            <person name="Kuo A."/>
            <person name="Yan J."/>
            <person name="Lipzen A."/>
            <person name="Nolan M."/>
            <person name="Labutti K."/>
            <person name="Barry K."/>
            <person name="Goldstein A."/>
            <person name="Labbe J."/>
            <person name="Schadt C."/>
            <person name="Tuskan G."/>
            <person name="Grigoriev I."/>
            <person name="Martin F."/>
            <person name="Vilgalys R."/>
            <person name="Bonito G."/>
        </authorList>
    </citation>
    <scope>NUCLEOTIDE SEQUENCE [LARGE SCALE GENOMIC DNA]</scope>
    <source>
        <strain evidence="6 7">AG-77</strain>
    </source>
</reference>
<dbReference type="Pfam" id="PF08213">
    <property type="entry name" value="COX24_C"/>
    <property type="match status" value="1"/>
</dbReference>
<proteinExistence type="inferred from homology"/>
<dbReference type="SMART" id="SM01155">
    <property type="entry name" value="DUF1713"/>
    <property type="match status" value="1"/>
</dbReference>
<feature type="domain" description="Ribosomal protein mS38 C-terminal" evidence="5">
    <location>
        <begin position="193"/>
        <end position="226"/>
    </location>
</feature>
<comment type="subcellular location">
    <subcellularLocation>
        <location evidence="1">Mitochondrion</location>
    </subcellularLocation>
</comment>